<name>A0ABY4T0N1_9GAMM</name>
<dbReference type="PANTHER" id="PTHR30289:SF1">
    <property type="entry name" value="PEBP (PHOSPHATIDYLETHANOLAMINE-BINDING PROTEIN) FAMILY PROTEIN"/>
    <property type="match status" value="1"/>
</dbReference>
<dbReference type="PANTHER" id="PTHR30289">
    <property type="entry name" value="UNCHARACTERIZED PROTEIN YBCL-RELATED"/>
    <property type="match status" value="1"/>
</dbReference>
<sequence length="212" mass="23332">MRLKSDSIEHGKPIPAAYAFMEVAEPASGDRIRPAGNITPHLAWTEVPATAKSFAIAVIDTDVPSKPDDVNVEGREVRRDLPRVEFVHWLMANIPLECRELAEGACGEGIVPRGKKAPVGPPGSVQGLNDYTGWFKGDRDMEGHYHGYDGPCPPWNDTIPHHYHFHVYALDVDHVPLENGFSLQELRDVIEGHVVAEAKITGTYSLNPKVNA</sequence>
<evidence type="ECO:0000313" key="2">
    <source>
        <dbReference type="Proteomes" id="UP001056681"/>
    </source>
</evidence>
<keyword evidence="1" id="KW-0649">Protein kinase inhibitor</keyword>
<dbReference type="Proteomes" id="UP001056681">
    <property type="component" value="Chromosome"/>
</dbReference>
<dbReference type="InterPro" id="IPR005247">
    <property type="entry name" value="YbhB_YbcL/LppC-like"/>
</dbReference>
<dbReference type="EMBL" id="CP063231">
    <property type="protein sequence ID" value="URL58508.1"/>
    <property type="molecule type" value="Genomic_DNA"/>
</dbReference>
<gene>
    <name evidence="1" type="ORF">IM816_18325</name>
</gene>
<proteinExistence type="predicted"/>
<protein>
    <submittedName>
        <fullName evidence="1">YbhB/YbcL family Raf kinase inhibitor-like protein</fullName>
    </submittedName>
</protein>
<keyword evidence="2" id="KW-1185">Reference proteome</keyword>
<dbReference type="Pfam" id="PF01161">
    <property type="entry name" value="PBP"/>
    <property type="match status" value="1"/>
</dbReference>
<dbReference type="InterPro" id="IPR008914">
    <property type="entry name" value="PEBP"/>
</dbReference>
<dbReference type="InterPro" id="IPR036610">
    <property type="entry name" value="PEBP-like_sf"/>
</dbReference>
<dbReference type="NCBIfam" id="TIGR00481">
    <property type="entry name" value="YbhB/YbcL family Raf kinase inhibitor-like protein"/>
    <property type="match status" value="1"/>
</dbReference>
<dbReference type="RefSeq" id="WP_250339215.1">
    <property type="nucleotide sequence ID" value="NZ_CP063231.1"/>
</dbReference>
<dbReference type="Gene3D" id="3.90.280.10">
    <property type="entry name" value="PEBP-like"/>
    <property type="match status" value="1"/>
</dbReference>
<evidence type="ECO:0000313" key="1">
    <source>
        <dbReference type="EMBL" id="URL58508.1"/>
    </source>
</evidence>
<reference evidence="1" key="1">
    <citation type="submission" date="2020-10" db="EMBL/GenBank/DDBJ databases">
        <title>Whole-genome sequence of Luteibacter sp. EIF3.</title>
        <authorList>
            <person name="Friedrich I."/>
            <person name="Hertel R."/>
            <person name="Daniel R."/>
        </authorList>
    </citation>
    <scope>NUCLEOTIDE SEQUENCE</scope>
    <source>
        <strain evidence="1">EIF3</strain>
    </source>
</reference>
<dbReference type="GO" id="GO:0004860">
    <property type="term" value="F:protein kinase inhibitor activity"/>
    <property type="evidence" value="ECO:0007669"/>
    <property type="project" value="UniProtKB-KW"/>
</dbReference>
<dbReference type="CDD" id="cd00865">
    <property type="entry name" value="PEBP_bact_arch"/>
    <property type="match status" value="1"/>
</dbReference>
<accession>A0ABY4T0N1</accession>
<organism evidence="1 2">
    <name type="scientific">Luteibacter flocculans</name>
    <dbReference type="NCBI Taxonomy" id="2780091"/>
    <lineage>
        <taxon>Bacteria</taxon>
        <taxon>Pseudomonadati</taxon>
        <taxon>Pseudomonadota</taxon>
        <taxon>Gammaproteobacteria</taxon>
        <taxon>Lysobacterales</taxon>
        <taxon>Rhodanobacteraceae</taxon>
        <taxon>Luteibacter</taxon>
    </lineage>
</organism>
<dbReference type="SUPFAM" id="SSF49777">
    <property type="entry name" value="PEBP-like"/>
    <property type="match status" value="1"/>
</dbReference>